<sequence>MDKFVLFDLDGTLVDPAPGILGSFRHALSALGQPAGPDEPLEWIIGPPLRASFGRRLGGPERVEEAVALYREVYGRDGLFRAAPYEGMMQAVSALRAEGYRLFLCTAKPLPFARRVVVHFGFEPWFEALYGAGLDGRFDDKTELIAHILREQELDAGQGCMVGDRDNDTSAAAKNGLASVGVLWGYGSRSELMENGATVLCAEPRALKDCIDALLSD</sequence>
<accession>A0AAU8AIK2</accession>
<dbReference type="InterPro" id="IPR023198">
    <property type="entry name" value="PGP-like_dom2"/>
</dbReference>
<dbReference type="PANTHER" id="PTHR43434">
    <property type="entry name" value="PHOSPHOGLYCOLATE PHOSPHATASE"/>
    <property type="match status" value="1"/>
</dbReference>
<dbReference type="InterPro" id="IPR041492">
    <property type="entry name" value="HAD_2"/>
</dbReference>
<keyword evidence="1" id="KW-0378">Hydrolase</keyword>
<name>A0AAU8AIK2_9RHOB</name>
<reference evidence="1" key="1">
    <citation type="submission" date="2023-02" db="EMBL/GenBank/DDBJ databases">
        <title>Description and genomic characterization of Salipiger bruguierae sp. nov., isolated from the sediment of mangrove plant Bruguiera sexangula.</title>
        <authorList>
            <person name="Long M."/>
        </authorList>
    </citation>
    <scope>NUCLEOTIDE SEQUENCE</scope>
    <source>
        <strain evidence="1">H15</strain>
    </source>
</reference>
<proteinExistence type="predicted"/>
<dbReference type="InterPro" id="IPR023214">
    <property type="entry name" value="HAD_sf"/>
</dbReference>
<dbReference type="EMBL" id="CP123384">
    <property type="protein sequence ID" value="XCC94340.1"/>
    <property type="molecule type" value="Genomic_DNA"/>
</dbReference>
<dbReference type="InterPro" id="IPR050155">
    <property type="entry name" value="HAD-like_hydrolase_sf"/>
</dbReference>
<dbReference type="RefSeq" id="WP_353473158.1">
    <property type="nucleotide sequence ID" value="NZ_CP123384.1"/>
</dbReference>
<dbReference type="Gene3D" id="1.10.150.240">
    <property type="entry name" value="Putative phosphatase, domain 2"/>
    <property type="match status" value="1"/>
</dbReference>
<dbReference type="AlphaFoldDB" id="A0AAU8AIK2"/>
<dbReference type="SUPFAM" id="SSF56784">
    <property type="entry name" value="HAD-like"/>
    <property type="match status" value="1"/>
</dbReference>
<dbReference type="GO" id="GO:0016787">
    <property type="term" value="F:hydrolase activity"/>
    <property type="evidence" value="ECO:0007669"/>
    <property type="project" value="UniProtKB-KW"/>
</dbReference>
<dbReference type="GO" id="GO:0005829">
    <property type="term" value="C:cytosol"/>
    <property type="evidence" value="ECO:0007669"/>
    <property type="project" value="TreeGrafter"/>
</dbReference>
<dbReference type="Gene3D" id="3.40.50.1000">
    <property type="entry name" value="HAD superfamily/HAD-like"/>
    <property type="match status" value="1"/>
</dbReference>
<dbReference type="InterPro" id="IPR036412">
    <property type="entry name" value="HAD-like_sf"/>
</dbReference>
<gene>
    <name evidence="1" type="ORF">PVT71_03760</name>
</gene>
<evidence type="ECO:0000313" key="1">
    <source>
        <dbReference type="EMBL" id="XCC94340.1"/>
    </source>
</evidence>
<dbReference type="PANTHER" id="PTHR43434:SF20">
    <property type="entry name" value="5'-NUCLEOTIDASE"/>
    <property type="match status" value="1"/>
</dbReference>
<protein>
    <submittedName>
        <fullName evidence="1">HAD hydrolase-like protein</fullName>
    </submittedName>
</protein>
<organism evidence="1">
    <name type="scientific">Alloyangia sp. H15</name>
    <dbReference type="NCBI Taxonomy" id="3029062"/>
    <lineage>
        <taxon>Bacteria</taxon>
        <taxon>Pseudomonadati</taxon>
        <taxon>Pseudomonadota</taxon>
        <taxon>Alphaproteobacteria</taxon>
        <taxon>Rhodobacterales</taxon>
        <taxon>Roseobacteraceae</taxon>
        <taxon>Alloyangia</taxon>
    </lineage>
</organism>
<dbReference type="Pfam" id="PF13419">
    <property type="entry name" value="HAD_2"/>
    <property type="match status" value="1"/>
</dbReference>
<dbReference type="GO" id="GO:0004713">
    <property type="term" value="F:protein tyrosine kinase activity"/>
    <property type="evidence" value="ECO:0007669"/>
    <property type="project" value="TreeGrafter"/>
</dbReference>